<proteinExistence type="predicted"/>
<dbReference type="Proteomes" id="UP000016930">
    <property type="component" value="Unassembled WGS sequence"/>
</dbReference>
<evidence type="ECO:0000313" key="2">
    <source>
        <dbReference type="Proteomes" id="UP000016930"/>
    </source>
</evidence>
<accession>M2Q5U2</accession>
<dbReference type="HOGENOM" id="CLU_1309968_0_0_1"/>
<name>M2Q5U2_CERS8</name>
<dbReference type="EMBL" id="KB445812">
    <property type="protein sequence ID" value="EMD32193.1"/>
    <property type="molecule type" value="Genomic_DNA"/>
</dbReference>
<sequence length="210" mass="22583">MFLSIWFSSANSLPSQLPPRANPFVHNPDPFKVTHRAGTKLSVVKGVQSRGPGIVSRESDGLTRELEQQIVLLPREHPRANFAEYSSSWLDPGSQLSRARTSLTAPTLQVLLALPSPSSPPLDVCIAPRASSTTSGIHHPLLDSPSIAATAHHPSHHTTPFTVCACGPRLSLLIASPIFAAPPPFTPSPIPPHPLLYQHRPLAPLPHLNP</sequence>
<gene>
    <name evidence="1" type="ORF">CERSUDRAFT_99593</name>
</gene>
<evidence type="ECO:0000313" key="1">
    <source>
        <dbReference type="EMBL" id="EMD32193.1"/>
    </source>
</evidence>
<organism evidence="1 2">
    <name type="scientific">Ceriporiopsis subvermispora (strain B)</name>
    <name type="common">White-rot fungus</name>
    <name type="synonym">Gelatoporia subvermispora</name>
    <dbReference type="NCBI Taxonomy" id="914234"/>
    <lineage>
        <taxon>Eukaryota</taxon>
        <taxon>Fungi</taxon>
        <taxon>Dikarya</taxon>
        <taxon>Basidiomycota</taxon>
        <taxon>Agaricomycotina</taxon>
        <taxon>Agaricomycetes</taxon>
        <taxon>Polyporales</taxon>
        <taxon>Gelatoporiaceae</taxon>
        <taxon>Gelatoporia</taxon>
    </lineage>
</organism>
<keyword evidence="2" id="KW-1185">Reference proteome</keyword>
<reference evidence="1 2" key="1">
    <citation type="journal article" date="2012" name="Proc. Natl. Acad. Sci. U.S.A.">
        <title>Comparative genomics of Ceriporiopsis subvermispora and Phanerochaete chrysosporium provide insight into selective ligninolysis.</title>
        <authorList>
            <person name="Fernandez-Fueyo E."/>
            <person name="Ruiz-Duenas F.J."/>
            <person name="Ferreira P."/>
            <person name="Floudas D."/>
            <person name="Hibbett D.S."/>
            <person name="Canessa P."/>
            <person name="Larrondo L.F."/>
            <person name="James T.Y."/>
            <person name="Seelenfreund D."/>
            <person name="Lobos S."/>
            <person name="Polanco R."/>
            <person name="Tello M."/>
            <person name="Honda Y."/>
            <person name="Watanabe T."/>
            <person name="Watanabe T."/>
            <person name="Ryu J.S."/>
            <person name="Kubicek C.P."/>
            <person name="Schmoll M."/>
            <person name="Gaskell J."/>
            <person name="Hammel K.E."/>
            <person name="St John F.J."/>
            <person name="Vanden Wymelenberg A."/>
            <person name="Sabat G."/>
            <person name="Splinter BonDurant S."/>
            <person name="Syed K."/>
            <person name="Yadav J.S."/>
            <person name="Doddapaneni H."/>
            <person name="Subramanian V."/>
            <person name="Lavin J.L."/>
            <person name="Oguiza J.A."/>
            <person name="Perez G."/>
            <person name="Pisabarro A.G."/>
            <person name="Ramirez L."/>
            <person name="Santoyo F."/>
            <person name="Master E."/>
            <person name="Coutinho P.M."/>
            <person name="Henrissat B."/>
            <person name="Lombard V."/>
            <person name="Magnuson J.K."/>
            <person name="Kuees U."/>
            <person name="Hori C."/>
            <person name="Igarashi K."/>
            <person name="Samejima M."/>
            <person name="Held B.W."/>
            <person name="Barry K.W."/>
            <person name="LaButti K.M."/>
            <person name="Lapidus A."/>
            <person name="Lindquist E.A."/>
            <person name="Lucas S.M."/>
            <person name="Riley R."/>
            <person name="Salamov A.A."/>
            <person name="Hoffmeister D."/>
            <person name="Schwenk D."/>
            <person name="Hadar Y."/>
            <person name="Yarden O."/>
            <person name="de Vries R.P."/>
            <person name="Wiebenga A."/>
            <person name="Stenlid J."/>
            <person name="Eastwood D."/>
            <person name="Grigoriev I.V."/>
            <person name="Berka R.M."/>
            <person name="Blanchette R.A."/>
            <person name="Kersten P."/>
            <person name="Martinez A.T."/>
            <person name="Vicuna R."/>
            <person name="Cullen D."/>
        </authorList>
    </citation>
    <scope>NUCLEOTIDE SEQUENCE [LARGE SCALE GENOMIC DNA]</scope>
    <source>
        <strain evidence="1 2">B</strain>
    </source>
</reference>
<protein>
    <submittedName>
        <fullName evidence="1">Uncharacterized protein</fullName>
    </submittedName>
</protein>
<dbReference type="AlphaFoldDB" id="M2Q5U2"/>